<protein>
    <submittedName>
        <fullName evidence="1 2">Uncharacterized protein</fullName>
    </submittedName>
</protein>
<dbReference type="VEuPathDB" id="FungiDB:MAPG_05321"/>
<dbReference type="Proteomes" id="UP000011715">
    <property type="component" value="Unassembled WGS sequence"/>
</dbReference>
<sequence>MHNLVQRGSAINQQSLLDDTEDLQGEVPLLCDRINKLQPELDAIKYELSATRNDLNACIEEWIGPALSSWWQASVGRSVTWFCITWGGEQALEGVTATDLSTHSTCACFLTQPALARTCSP</sequence>
<dbReference type="AlphaFoldDB" id="A0A0C4DZ33"/>
<reference evidence="1" key="3">
    <citation type="submission" date="2011-03" db="EMBL/GenBank/DDBJ databases">
        <title>Annotation of Magnaporthe poae ATCC 64411.</title>
        <authorList>
            <person name="Ma L.-J."/>
            <person name="Dead R."/>
            <person name="Young S.K."/>
            <person name="Zeng Q."/>
            <person name="Gargeya S."/>
            <person name="Fitzgerald M."/>
            <person name="Haas B."/>
            <person name="Abouelleil A."/>
            <person name="Alvarado L."/>
            <person name="Arachchi H.M."/>
            <person name="Berlin A."/>
            <person name="Brown A."/>
            <person name="Chapman S.B."/>
            <person name="Chen Z."/>
            <person name="Dunbar C."/>
            <person name="Freedman E."/>
            <person name="Gearin G."/>
            <person name="Gellesch M."/>
            <person name="Goldberg J."/>
            <person name="Griggs A."/>
            <person name="Gujja S."/>
            <person name="Heiman D."/>
            <person name="Howarth C."/>
            <person name="Larson L."/>
            <person name="Lui A."/>
            <person name="MacDonald P.J.P."/>
            <person name="Mehta T."/>
            <person name="Montmayeur A."/>
            <person name="Murphy C."/>
            <person name="Neiman D."/>
            <person name="Pearson M."/>
            <person name="Priest M."/>
            <person name="Roberts A."/>
            <person name="Saif S."/>
            <person name="Shea T."/>
            <person name="Shenoy N."/>
            <person name="Sisk P."/>
            <person name="Stolte C."/>
            <person name="Sykes S."/>
            <person name="Yandava C."/>
            <person name="Wortman J."/>
            <person name="Nusbaum C."/>
            <person name="Birren B."/>
        </authorList>
    </citation>
    <scope>NUCLEOTIDE SEQUENCE</scope>
    <source>
        <strain evidence="1">ATCC 64411</strain>
    </source>
</reference>
<dbReference type="EMBL" id="ADBL01001260">
    <property type="status" value="NOT_ANNOTATED_CDS"/>
    <property type="molecule type" value="Genomic_DNA"/>
</dbReference>
<keyword evidence="3" id="KW-1185">Reference proteome</keyword>
<gene>
    <name evidence="1" type="ORF">MAPG_05321</name>
</gene>
<reference evidence="1" key="2">
    <citation type="submission" date="2010-05" db="EMBL/GenBank/DDBJ databases">
        <title>The Genome Sequence of Magnaporthe poae strain ATCC 64411.</title>
        <authorList>
            <consortium name="The Broad Institute Genome Sequencing Platform"/>
            <consortium name="Broad Institute Genome Sequencing Center for Infectious Disease"/>
            <person name="Ma L.-J."/>
            <person name="Dead R."/>
            <person name="Young S."/>
            <person name="Zeng Q."/>
            <person name="Koehrsen M."/>
            <person name="Alvarado L."/>
            <person name="Berlin A."/>
            <person name="Chapman S.B."/>
            <person name="Chen Z."/>
            <person name="Freedman E."/>
            <person name="Gellesch M."/>
            <person name="Goldberg J."/>
            <person name="Griggs A."/>
            <person name="Gujja S."/>
            <person name="Heilman E.R."/>
            <person name="Heiman D."/>
            <person name="Hepburn T."/>
            <person name="Howarth C."/>
            <person name="Jen D."/>
            <person name="Larson L."/>
            <person name="Mehta T."/>
            <person name="Neiman D."/>
            <person name="Pearson M."/>
            <person name="Roberts A."/>
            <person name="Saif S."/>
            <person name="Shea T."/>
            <person name="Shenoy N."/>
            <person name="Sisk P."/>
            <person name="Stolte C."/>
            <person name="Sykes S."/>
            <person name="Walk T."/>
            <person name="White J."/>
            <person name="Yandava C."/>
            <person name="Haas B."/>
            <person name="Nusbaum C."/>
            <person name="Birren B."/>
        </authorList>
    </citation>
    <scope>NUCLEOTIDE SEQUENCE</scope>
    <source>
        <strain evidence="1">ATCC 64411</strain>
    </source>
</reference>
<evidence type="ECO:0000313" key="1">
    <source>
        <dbReference type="EMBL" id="KLU86306.1"/>
    </source>
</evidence>
<name>A0A0C4DZ33_MAGP6</name>
<reference evidence="3" key="1">
    <citation type="submission" date="2010-05" db="EMBL/GenBank/DDBJ databases">
        <title>The genome sequence of Magnaporthe poae strain ATCC 64411.</title>
        <authorList>
            <person name="Ma L.-J."/>
            <person name="Dead R."/>
            <person name="Young S."/>
            <person name="Zeng Q."/>
            <person name="Koehrsen M."/>
            <person name="Alvarado L."/>
            <person name="Berlin A."/>
            <person name="Chapman S.B."/>
            <person name="Chen Z."/>
            <person name="Freedman E."/>
            <person name="Gellesch M."/>
            <person name="Goldberg J."/>
            <person name="Griggs A."/>
            <person name="Gujja S."/>
            <person name="Heilman E.R."/>
            <person name="Heiman D."/>
            <person name="Hepburn T."/>
            <person name="Howarth C."/>
            <person name="Jen D."/>
            <person name="Larson L."/>
            <person name="Mehta T."/>
            <person name="Neiman D."/>
            <person name="Pearson M."/>
            <person name="Roberts A."/>
            <person name="Saif S."/>
            <person name="Shea T."/>
            <person name="Shenoy N."/>
            <person name="Sisk P."/>
            <person name="Stolte C."/>
            <person name="Sykes S."/>
            <person name="Walk T."/>
            <person name="White J."/>
            <person name="Yandava C."/>
            <person name="Haas B."/>
            <person name="Nusbaum C."/>
            <person name="Birren B."/>
        </authorList>
    </citation>
    <scope>NUCLEOTIDE SEQUENCE [LARGE SCALE GENOMIC DNA]</scope>
    <source>
        <strain evidence="3">ATCC 64411 / 73-15</strain>
    </source>
</reference>
<reference evidence="2" key="5">
    <citation type="submission" date="2015-06" db="UniProtKB">
        <authorList>
            <consortium name="EnsemblFungi"/>
        </authorList>
    </citation>
    <scope>IDENTIFICATION</scope>
    <source>
        <strain evidence="2">ATCC 64411</strain>
    </source>
</reference>
<proteinExistence type="predicted"/>
<dbReference type="EMBL" id="GL876969">
    <property type="protein sequence ID" value="KLU86306.1"/>
    <property type="molecule type" value="Genomic_DNA"/>
</dbReference>
<accession>A0A0C4DZ33</accession>
<evidence type="ECO:0000313" key="3">
    <source>
        <dbReference type="Proteomes" id="UP000011715"/>
    </source>
</evidence>
<organism evidence="2 3">
    <name type="scientific">Magnaporthiopsis poae (strain ATCC 64411 / 73-15)</name>
    <name type="common">Kentucky bluegrass fungus</name>
    <name type="synonym">Magnaporthe poae</name>
    <dbReference type="NCBI Taxonomy" id="644358"/>
    <lineage>
        <taxon>Eukaryota</taxon>
        <taxon>Fungi</taxon>
        <taxon>Dikarya</taxon>
        <taxon>Ascomycota</taxon>
        <taxon>Pezizomycotina</taxon>
        <taxon>Sordariomycetes</taxon>
        <taxon>Sordariomycetidae</taxon>
        <taxon>Magnaporthales</taxon>
        <taxon>Magnaporthaceae</taxon>
        <taxon>Magnaporthiopsis</taxon>
    </lineage>
</organism>
<reference evidence="2" key="4">
    <citation type="journal article" date="2015" name="G3 (Bethesda)">
        <title>Genome sequences of three phytopathogenic species of the Magnaporthaceae family of fungi.</title>
        <authorList>
            <person name="Okagaki L.H."/>
            <person name="Nunes C.C."/>
            <person name="Sailsbery J."/>
            <person name="Clay B."/>
            <person name="Brown D."/>
            <person name="John T."/>
            <person name="Oh Y."/>
            <person name="Young N."/>
            <person name="Fitzgerald M."/>
            <person name="Haas B.J."/>
            <person name="Zeng Q."/>
            <person name="Young S."/>
            <person name="Adiconis X."/>
            <person name="Fan L."/>
            <person name="Levin J.Z."/>
            <person name="Mitchell T.K."/>
            <person name="Okubara P.A."/>
            <person name="Farman M.L."/>
            <person name="Kohn L.M."/>
            <person name="Birren B."/>
            <person name="Ma L.-J."/>
            <person name="Dean R.A."/>
        </authorList>
    </citation>
    <scope>NUCLEOTIDE SEQUENCE</scope>
    <source>
        <strain evidence="2">ATCC 64411 / 73-15</strain>
    </source>
</reference>
<evidence type="ECO:0000313" key="2">
    <source>
        <dbReference type="EnsemblFungi" id="MAPG_05321T0"/>
    </source>
</evidence>
<dbReference type="EnsemblFungi" id="MAPG_05321T0">
    <property type="protein sequence ID" value="MAPG_05321T0"/>
    <property type="gene ID" value="MAPG_05321"/>
</dbReference>